<dbReference type="AlphaFoldDB" id="A0A8T0GEL5"/>
<evidence type="ECO:0000256" key="1">
    <source>
        <dbReference type="ARBA" id="ARBA00007310"/>
    </source>
</evidence>
<evidence type="ECO:0000313" key="12">
    <source>
        <dbReference type="Proteomes" id="UP000822688"/>
    </source>
</evidence>
<dbReference type="PROSITE" id="PS00411">
    <property type="entry name" value="KINESIN_MOTOR_1"/>
    <property type="match status" value="1"/>
</dbReference>
<keyword evidence="12" id="KW-1185">Reference proteome</keyword>
<dbReference type="InterPro" id="IPR019821">
    <property type="entry name" value="Kinesin_motor_CS"/>
</dbReference>
<comment type="similarity">
    <text evidence="1">Belongs to the TRAFAC class myosin-kinesin ATPase superfamily. Kinesin family. KIN-7 subfamily.</text>
</comment>
<dbReference type="GO" id="GO:0008608">
    <property type="term" value="P:attachment of spindle microtubules to kinetochore"/>
    <property type="evidence" value="ECO:0007669"/>
    <property type="project" value="UniProtKB-ARBA"/>
</dbReference>
<dbReference type="GO" id="GO:0043515">
    <property type="term" value="F:kinetochore binding"/>
    <property type="evidence" value="ECO:0007669"/>
    <property type="project" value="UniProtKB-ARBA"/>
</dbReference>
<dbReference type="Proteomes" id="UP000822688">
    <property type="component" value="Chromosome 11"/>
</dbReference>
<name>A0A8T0GEL5_CERPU</name>
<keyword evidence="4 8" id="KW-0175">Coiled coil</keyword>
<dbReference type="SUPFAM" id="SSF52540">
    <property type="entry name" value="P-loop containing nucleoside triphosphate hydrolases"/>
    <property type="match status" value="1"/>
</dbReference>
<evidence type="ECO:0000313" key="11">
    <source>
        <dbReference type="EMBL" id="KAG0557463.1"/>
    </source>
</evidence>
<evidence type="ECO:0000256" key="7">
    <source>
        <dbReference type="RuleBase" id="RU000394"/>
    </source>
</evidence>
<dbReference type="InterPro" id="IPR027417">
    <property type="entry name" value="P-loop_NTPase"/>
</dbReference>
<organism evidence="11 12">
    <name type="scientific">Ceratodon purpureus</name>
    <name type="common">Fire moss</name>
    <name type="synonym">Dicranum purpureum</name>
    <dbReference type="NCBI Taxonomy" id="3225"/>
    <lineage>
        <taxon>Eukaryota</taxon>
        <taxon>Viridiplantae</taxon>
        <taxon>Streptophyta</taxon>
        <taxon>Embryophyta</taxon>
        <taxon>Bryophyta</taxon>
        <taxon>Bryophytina</taxon>
        <taxon>Bryopsida</taxon>
        <taxon>Dicranidae</taxon>
        <taxon>Pseudoditrichales</taxon>
        <taxon>Ditrichaceae</taxon>
        <taxon>Ceratodon</taxon>
    </lineage>
</organism>
<keyword evidence="3 6" id="KW-0067">ATP-binding</keyword>
<dbReference type="PANTHER" id="PTHR47968">
    <property type="entry name" value="CENTROMERE PROTEIN E"/>
    <property type="match status" value="1"/>
</dbReference>
<dbReference type="GO" id="GO:0005874">
    <property type="term" value="C:microtubule"/>
    <property type="evidence" value="ECO:0007669"/>
    <property type="project" value="UniProtKB-KW"/>
</dbReference>
<feature type="region of interest" description="Disordered" evidence="9">
    <location>
        <begin position="428"/>
        <end position="469"/>
    </location>
</feature>
<dbReference type="PANTHER" id="PTHR47968:SF75">
    <property type="entry name" value="CENTROMERE-ASSOCIATED PROTEIN E"/>
    <property type="match status" value="1"/>
</dbReference>
<evidence type="ECO:0000259" key="10">
    <source>
        <dbReference type="PROSITE" id="PS50067"/>
    </source>
</evidence>
<dbReference type="SMART" id="SM00129">
    <property type="entry name" value="KISc"/>
    <property type="match status" value="1"/>
</dbReference>
<feature type="region of interest" description="Disordered" evidence="9">
    <location>
        <begin position="619"/>
        <end position="640"/>
    </location>
</feature>
<evidence type="ECO:0000256" key="2">
    <source>
        <dbReference type="ARBA" id="ARBA00022741"/>
    </source>
</evidence>
<dbReference type="GO" id="GO:0007018">
    <property type="term" value="P:microtubule-based movement"/>
    <property type="evidence" value="ECO:0007669"/>
    <property type="project" value="InterPro"/>
</dbReference>
<dbReference type="FunFam" id="3.40.850.10:FF:000026">
    <property type="entry name" value="Centromere-associated protein E"/>
    <property type="match status" value="1"/>
</dbReference>
<evidence type="ECO:0000256" key="5">
    <source>
        <dbReference type="ARBA" id="ARBA00023175"/>
    </source>
</evidence>
<feature type="compositionally biased region" description="Polar residues" evidence="9">
    <location>
        <begin position="750"/>
        <end position="759"/>
    </location>
</feature>
<evidence type="ECO:0000256" key="3">
    <source>
        <dbReference type="ARBA" id="ARBA00022840"/>
    </source>
</evidence>
<feature type="coiled-coil region" evidence="8">
    <location>
        <begin position="339"/>
        <end position="423"/>
    </location>
</feature>
<accession>A0A8T0GEL5</accession>
<proteinExistence type="inferred from homology"/>
<keyword evidence="7" id="KW-0493">Microtubule</keyword>
<evidence type="ECO:0000256" key="9">
    <source>
        <dbReference type="SAM" id="MobiDB-lite"/>
    </source>
</evidence>
<sequence>MEKICVAIRVRPPTKQNSVRGYHWKVLDNSISLLSGAGTVISGHTFAFDTIFGADAKNINIYEEHAKAVVQSAVAGFNGTVFAYGQTSSGKTYTMRGSESEPGITRLAVSEIFRHIQQGMDREYLIRVSYMEIYNEEINDLFAPDSRKLQIHENLEKGVFVAGLREEIVDSVEQVLGLLEAGEAKRHFGETNMNLHSSRSHSIFRMVIESRSKSGKGEKGSDADAVRVSELNLVDLAGSERIAKTGAGGVRLKEGGHINKSLMCLGNVINKLCEGGAKQGAHIPYRDSKLTRILQTALGGNARTAIICTMTPDEEQIDESRGTLQFASRAKRVTNCAQVNEILTDAALLKRQKKEIEELLQKLQGQGSKPSDDLEKEIKRLRNDLLKTELEREKLEVELQEEKKALNDKLKEQERKIVNLSTMVISSAGDDFNQPHQKGSRRETWCPRPVTSDLETQRGRRATPEFEAPPSFLGSSVNLSLRRSNNLGLPPAFGSLIEDDKDSWRSSDGFERSPTPADFENIADEDTWATLNGGHLNVDLFNDRTDRRAMSSAASENSKNILLEHQLRELQAQFDELQTAFNNKDLEHQQQLETSIEEACKYKEQVDLLSQEKAKLEEALAKTESQTQSSPSQPSSPVVTEDYYVKKLEELVNEMEIEQKKCKQENARLLEEVHGLQDQLLSANTSLEKERRLQTELEQEIILLRERLISSNERLHSPNEDMHECGFADNGCSSSIATDDQKFESKNHDLQQGNGATTSEKSEAGEVPFEATEKSSPSRISILEQQLDIVQREKDRISDIWMEQMNANEAATRSIEAEKMWLANELQNYIGALAIQDEVVSAICKGIREFEADVENRRPVC</sequence>
<evidence type="ECO:0000256" key="6">
    <source>
        <dbReference type="PROSITE-ProRule" id="PRU00283"/>
    </source>
</evidence>
<reference evidence="11 12" key="1">
    <citation type="submission" date="2020-06" db="EMBL/GenBank/DDBJ databases">
        <title>WGS assembly of Ceratodon purpureus strain R40.</title>
        <authorList>
            <person name="Carey S.B."/>
            <person name="Jenkins J."/>
            <person name="Shu S."/>
            <person name="Lovell J.T."/>
            <person name="Sreedasyam A."/>
            <person name="Maumus F."/>
            <person name="Tiley G.P."/>
            <person name="Fernandez-Pozo N."/>
            <person name="Barry K."/>
            <person name="Chen C."/>
            <person name="Wang M."/>
            <person name="Lipzen A."/>
            <person name="Daum C."/>
            <person name="Saski C.A."/>
            <person name="Payton A.C."/>
            <person name="Mcbreen J.C."/>
            <person name="Conrad R.E."/>
            <person name="Kollar L.M."/>
            <person name="Olsson S."/>
            <person name="Huttunen S."/>
            <person name="Landis J.B."/>
            <person name="Wickett N.J."/>
            <person name="Johnson M.G."/>
            <person name="Rensing S.A."/>
            <person name="Grimwood J."/>
            <person name="Schmutz J."/>
            <person name="Mcdaniel S.F."/>
        </authorList>
    </citation>
    <scope>NUCLEOTIDE SEQUENCE [LARGE SCALE GENOMIC DNA]</scope>
    <source>
        <strain evidence="11 12">R40</strain>
    </source>
</reference>
<dbReference type="InterPro" id="IPR036961">
    <property type="entry name" value="Kinesin_motor_dom_sf"/>
</dbReference>
<feature type="domain" description="Kinesin motor" evidence="10">
    <location>
        <begin position="3"/>
        <end position="333"/>
    </location>
</feature>
<dbReference type="InterPro" id="IPR027640">
    <property type="entry name" value="Kinesin-like_fam"/>
</dbReference>
<gene>
    <name evidence="11" type="ORF">KC19_11G132500</name>
</gene>
<feature type="region of interest" description="Disordered" evidence="9">
    <location>
        <begin position="747"/>
        <end position="776"/>
    </location>
</feature>
<dbReference type="GO" id="GO:0000226">
    <property type="term" value="P:microtubule cytoskeleton organization"/>
    <property type="evidence" value="ECO:0007669"/>
    <property type="project" value="UniProtKB-ARBA"/>
</dbReference>
<comment type="caution">
    <text evidence="11">The sequence shown here is derived from an EMBL/GenBank/DDBJ whole genome shotgun (WGS) entry which is preliminary data.</text>
</comment>
<keyword evidence="2 6" id="KW-0547">Nucleotide-binding</keyword>
<dbReference type="EMBL" id="CM026432">
    <property type="protein sequence ID" value="KAG0557463.1"/>
    <property type="molecule type" value="Genomic_DNA"/>
</dbReference>
<dbReference type="Pfam" id="PF00225">
    <property type="entry name" value="Kinesin"/>
    <property type="match status" value="1"/>
</dbReference>
<dbReference type="GO" id="GO:0003777">
    <property type="term" value="F:microtubule motor activity"/>
    <property type="evidence" value="ECO:0007669"/>
    <property type="project" value="InterPro"/>
</dbReference>
<feature type="compositionally biased region" description="Low complexity" evidence="9">
    <location>
        <begin position="623"/>
        <end position="640"/>
    </location>
</feature>
<dbReference type="GO" id="GO:0033044">
    <property type="term" value="P:regulation of chromosome organization"/>
    <property type="evidence" value="ECO:0007669"/>
    <property type="project" value="UniProtKB-ARBA"/>
</dbReference>
<protein>
    <recommendedName>
        <fullName evidence="7">Kinesin-like protein</fullName>
    </recommendedName>
</protein>
<dbReference type="GO" id="GO:0008017">
    <property type="term" value="F:microtubule binding"/>
    <property type="evidence" value="ECO:0007669"/>
    <property type="project" value="InterPro"/>
</dbReference>
<dbReference type="PROSITE" id="PS50067">
    <property type="entry name" value="KINESIN_MOTOR_2"/>
    <property type="match status" value="1"/>
</dbReference>
<dbReference type="GO" id="GO:0000278">
    <property type="term" value="P:mitotic cell cycle"/>
    <property type="evidence" value="ECO:0007669"/>
    <property type="project" value="UniProtKB-ARBA"/>
</dbReference>
<dbReference type="GO" id="GO:0005524">
    <property type="term" value="F:ATP binding"/>
    <property type="evidence" value="ECO:0007669"/>
    <property type="project" value="UniProtKB-UniRule"/>
</dbReference>
<evidence type="ECO:0000256" key="8">
    <source>
        <dbReference type="SAM" id="Coils"/>
    </source>
</evidence>
<feature type="compositionally biased region" description="Basic and acidic residues" evidence="9">
    <location>
        <begin position="455"/>
        <end position="464"/>
    </location>
</feature>
<dbReference type="CDD" id="cd01374">
    <property type="entry name" value="KISc_CENP_E"/>
    <property type="match status" value="1"/>
</dbReference>
<dbReference type="InterPro" id="IPR001752">
    <property type="entry name" value="Kinesin_motor_dom"/>
</dbReference>
<dbReference type="PRINTS" id="PR00380">
    <property type="entry name" value="KINESINHEAVY"/>
</dbReference>
<feature type="binding site" evidence="6">
    <location>
        <begin position="85"/>
        <end position="92"/>
    </location>
    <ligand>
        <name>ATP</name>
        <dbReference type="ChEBI" id="CHEBI:30616"/>
    </ligand>
</feature>
<evidence type="ECO:0000256" key="4">
    <source>
        <dbReference type="ARBA" id="ARBA00023054"/>
    </source>
</evidence>
<dbReference type="GO" id="GO:0140694">
    <property type="term" value="P:membraneless organelle assembly"/>
    <property type="evidence" value="ECO:0007669"/>
    <property type="project" value="UniProtKB-ARBA"/>
</dbReference>
<dbReference type="Gene3D" id="3.40.850.10">
    <property type="entry name" value="Kinesin motor domain"/>
    <property type="match status" value="1"/>
</dbReference>
<dbReference type="GO" id="GO:0042327">
    <property type="term" value="P:positive regulation of phosphorylation"/>
    <property type="evidence" value="ECO:0007669"/>
    <property type="project" value="UniProtKB-ARBA"/>
</dbReference>
<keyword evidence="5 6" id="KW-0505">Motor protein</keyword>
<dbReference type="GO" id="GO:0000779">
    <property type="term" value="C:condensed chromosome, centromeric region"/>
    <property type="evidence" value="ECO:0007669"/>
    <property type="project" value="UniProtKB-ARBA"/>
</dbReference>
<dbReference type="GO" id="GO:1901987">
    <property type="term" value="P:regulation of cell cycle phase transition"/>
    <property type="evidence" value="ECO:0007669"/>
    <property type="project" value="UniProtKB-ARBA"/>
</dbReference>